<name>A0A0E9XQJ0_ANGAN</name>
<evidence type="ECO:0000313" key="2">
    <source>
        <dbReference type="EMBL" id="JAI04707.1"/>
    </source>
</evidence>
<sequence>MWGKFAQQKTNKKKRGKLDPSRLSNASPAHHHYDPPTETPLAGSEEGPLSLLAEKDGTK</sequence>
<feature type="region of interest" description="Disordered" evidence="1">
    <location>
        <begin position="1"/>
        <end position="59"/>
    </location>
</feature>
<reference evidence="2" key="2">
    <citation type="journal article" date="2015" name="Fish Shellfish Immunol.">
        <title>Early steps in the European eel (Anguilla anguilla)-Vibrio vulnificus interaction in the gills: Role of the RtxA13 toxin.</title>
        <authorList>
            <person name="Callol A."/>
            <person name="Pajuelo D."/>
            <person name="Ebbesson L."/>
            <person name="Teles M."/>
            <person name="MacKenzie S."/>
            <person name="Amaro C."/>
        </authorList>
    </citation>
    <scope>NUCLEOTIDE SEQUENCE</scope>
</reference>
<dbReference type="AlphaFoldDB" id="A0A0E9XQJ0"/>
<evidence type="ECO:0000256" key="1">
    <source>
        <dbReference type="SAM" id="MobiDB-lite"/>
    </source>
</evidence>
<accession>A0A0E9XQJ0</accession>
<dbReference type="EMBL" id="GBXM01003871">
    <property type="protein sequence ID" value="JAI04707.1"/>
    <property type="molecule type" value="Transcribed_RNA"/>
</dbReference>
<reference evidence="2" key="1">
    <citation type="submission" date="2014-11" db="EMBL/GenBank/DDBJ databases">
        <authorList>
            <person name="Amaro Gonzalez C."/>
        </authorList>
    </citation>
    <scope>NUCLEOTIDE SEQUENCE</scope>
</reference>
<proteinExistence type="predicted"/>
<protein>
    <submittedName>
        <fullName evidence="2">Uncharacterized protein</fullName>
    </submittedName>
</protein>
<organism evidence="2">
    <name type="scientific">Anguilla anguilla</name>
    <name type="common">European freshwater eel</name>
    <name type="synonym">Muraena anguilla</name>
    <dbReference type="NCBI Taxonomy" id="7936"/>
    <lineage>
        <taxon>Eukaryota</taxon>
        <taxon>Metazoa</taxon>
        <taxon>Chordata</taxon>
        <taxon>Craniata</taxon>
        <taxon>Vertebrata</taxon>
        <taxon>Euteleostomi</taxon>
        <taxon>Actinopterygii</taxon>
        <taxon>Neopterygii</taxon>
        <taxon>Teleostei</taxon>
        <taxon>Anguilliformes</taxon>
        <taxon>Anguillidae</taxon>
        <taxon>Anguilla</taxon>
    </lineage>
</organism>